<organism evidence="5 6">
    <name type="scientific">Candidatus Jettenia ecosi</name>
    <dbReference type="NCBI Taxonomy" id="2494326"/>
    <lineage>
        <taxon>Bacteria</taxon>
        <taxon>Pseudomonadati</taxon>
        <taxon>Planctomycetota</taxon>
        <taxon>Candidatus Brocadiia</taxon>
        <taxon>Candidatus Brocadiales</taxon>
        <taxon>Candidatus Brocadiaceae</taxon>
        <taxon>Candidatus Jettenia</taxon>
    </lineage>
</organism>
<name>A0A533QD41_9BACT</name>
<comment type="pathway">
    <text evidence="1">Lipid metabolism.</text>
</comment>
<evidence type="ECO:0000256" key="2">
    <source>
        <dbReference type="ARBA" id="ARBA00022679"/>
    </source>
</evidence>
<comment type="caution">
    <text evidence="5">The sequence shown here is derived from an EMBL/GenBank/DDBJ whole genome shotgun (WGS) entry which is preliminary data.</text>
</comment>
<keyword evidence="2 5" id="KW-0808">Transferase</keyword>
<dbReference type="PANTHER" id="PTHR10434">
    <property type="entry name" value="1-ACYL-SN-GLYCEROL-3-PHOSPHATE ACYLTRANSFERASE"/>
    <property type="match status" value="1"/>
</dbReference>
<keyword evidence="3 5" id="KW-0012">Acyltransferase</keyword>
<dbReference type="CDD" id="cd07989">
    <property type="entry name" value="LPLAT_AGPAT-like"/>
    <property type="match status" value="1"/>
</dbReference>
<evidence type="ECO:0000256" key="3">
    <source>
        <dbReference type="ARBA" id="ARBA00023315"/>
    </source>
</evidence>
<evidence type="ECO:0000259" key="4">
    <source>
        <dbReference type="SMART" id="SM00563"/>
    </source>
</evidence>
<dbReference type="InterPro" id="IPR002123">
    <property type="entry name" value="Plipid/glycerol_acylTrfase"/>
</dbReference>
<dbReference type="GO" id="GO:0006654">
    <property type="term" value="P:phosphatidic acid biosynthetic process"/>
    <property type="evidence" value="ECO:0007669"/>
    <property type="project" value="TreeGrafter"/>
</dbReference>
<evidence type="ECO:0000313" key="6">
    <source>
        <dbReference type="Proteomes" id="UP000319783"/>
    </source>
</evidence>
<sequence length="282" mass="31085">MKSYNSGCREECSCFLPSFKFIQNILHYQENMSQDLTYIMSRTIIRIYTRLMLRMDVSWKTSLPSGPKLIVANHPSCSDPIYLASIFPHPVNILITNKPFLIPMIGSFLRWLGQVPVPPGKGLVAFESARQLLKAGCSVALFPEGCVSPQEGGIHPLRTGAARLALLTGVPVVPIGIYLNRERNHAIASNVAGKRTIGYWCLRGVYSITVGPAVNYEGSVEHKPNVAAVSDRIMQQITQLSLESEQRAKGSNQFSIDGTKQAGVCKNNLKIGSNIIRLSENR</sequence>
<dbReference type="SUPFAM" id="SSF69593">
    <property type="entry name" value="Glycerol-3-phosphate (1)-acyltransferase"/>
    <property type="match status" value="1"/>
</dbReference>
<dbReference type="SMART" id="SM00563">
    <property type="entry name" value="PlsC"/>
    <property type="match status" value="1"/>
</dbReference>
<dbReference type="GO" id="GO:0003841">
    <property type="term" value="F:1-acylglycerol-3-phosphate O-acyltransferase activity"/>
    <property type="evidence" value="ECO:0007669"/>
    <property type="project" value="TreeGrafter"/>
</dbReference>
<proteinExistence type="predicted"/>
<protein>
    <submittedName>
        <fullName evidence="5">1-acyl-sn-glycerol-3-phosphate acyltransferase</fullName>
    </submittedName>
</protein>
<feature type="domain" description="Phospholipid/glycerol acyltransferase" evidence="4">
    <location>
        <begin position="68"/>
        <end position="180"/>
    </location>
</feature>
<accession>A0A533QD41</accession>
<dbReference type="PANTHER" id="PTHR10434:SF11">
    <property type="entry name" value="1-ACYL-SN-GLYCEROL-3-PHOSPHATE ACYLTRANSFERASE"/>
    <property type="match status" value="1"/>
</dbReference>
<reference evidence="5 6" key="1">
    <citation type="submission" date="2019-04" db="EMBL/GenBank/DDBJ databases">
        <title>Genome of a novel bacterium Candidatus Jettenia ecosi reconstructed from metagenome of an anammox bioreactor.</title>
        <authorList>
            <person name="Mardanov A.V."/>
            <person name="Beletsky A.V."/>
            <person name="Ravin N.V."/>
            <person name="Botchkova E.A."/>
            <person name="Litti Y.V."/>
            <person name="Nozhevnikova A.N."/>
        </authorList>
    </citation>
    <scope>NUCLEOTIDE SEQUENCE [LARGE SCALE GENOMIC DNA]</scope>
    <source>
        <strain evidence="5">J2</strain>
    </source>
</reference>
<evidence type="ECO:0000313" key="5">
    <source>
        <dbReference type="EMBL" id="TLD42638.1"/>
    </source>
</evidence>
<gene>
    <name evidence="5" type="ORF">JETT_1092</name>
</gene>
<dbReference type="EMBL" id="SULG01000016">
    <property type="protein sequence ID" value="TLD42638.1"/>
    <property type="molecule type" value="Genomic_DNA"/>
</dbReference>
<dbReference type="AlphaFoldDB" id="A0A533QD41"/>
<evidence type="ECO:0000256" key="1">
    <source>
        <dbReference type="ARBA" id="ARBA00005189"/>
    </source>
</evidence>
<dbReference type="Proteomes" id="UP000319783">
    <property type="component" value="Unassembled WGS sequence"/>
</dbReference>
<dbReference type="Pfam" id="PF01553">
    <property type="entry name" value="Acyltransferase"/>
    <property type="match status" value="1"/>
</dbReference>